<proteinExistence type="predicted"/>
<protein>
    <recommendedName>
        <fullName evidence="3">N-acetyltransferase domain-containing protein</fullName>
    </recommendedName>
</protein>
<dbReference type="PANTHER" id="PTHR43420:SF12">
    <property type="entry name" value="N-ACETYLTRANSFERASE DOMAIN-CONTAINING PROTEIN"/>
    <property type="match status" value="1"/>
</dbReference>
<keyword evidence="5" id="KW-1185">Reference proteome</keyword>
<dbReference type="CDD" id="cd04301">
    <property type="entry name" value="NAT_SF"/>
    <property type="match status" value="1"/>
</dbReference>
<sequence>MVDIQLHSRPGFKLTEEIAGLIRSLTGTWFTEQVAEEMRRDLLLQDVLCLYKEGRLTSFTSFTSLEGALHITWMATHPDEQGRGYGSRLLSALIHHGQTLGFPQIKLWTVPPETNARYACTIRFYEKHQFMVVKRYADLWEGGAVEMS</sequence>
<reference evidence="4" key="1">
    <citation type="submission" date="2021-04" db="EMBL/GenBank/DDBJ databases">
        <title>Draft genome sequence of Xylanibacillus composti strain K13.</title>
        <authorList>
            <person name="Uke A."/>
            <person name="Chhe C."/>
            <person name="Baramee S."/>
            <person name="Kosugi A."/>
        </authorList>
    </citation>
    <scope>NUCLEOTIDE SEQUENCE</scope>
    <source>
        <strain evidence="4">K13</strain>
    </source>
</reference>
<dbReference type="PANTHER" id="PTHR43420">
    <property type="entry name" value="ACETYLTRANSFERASE"/>
    <property type="match status" value="1"/>
</dbReference>
<dbReference type="Pfam" id="PF00583">
    <property type="entry name" value="Acetyltransf_1"/>
    <property type="match status" value="1"/>
</dbReference>
<dbReference type="GO" id="GO:0016747">
    <property type="term" value="F:acyltransferase activity, transferring groups other than amino-acyl groups"/>
    <property type="evidence" value="ECO:0007669"/>
    <property type="project" value="InterPro"/>
</dbReference>
<dbReference type="InterPro" id="IPR050680">
    <property type="entry name" value="YpeA/RimI_acetyltransf"/>
</dbReference>
<gene>
    <name evidence="4" type="ORF">XYCOK13_24470</name>
</gene>
<keyword evidence="1" id="KW-0808">Transferase</keyword>
<comment type="caution">
    <text evidence="4">The sequence shown here is derived from an EMBL/GenBank/DDBJ whole genome shotgun (WGS) entry which is preliminary data.</text>
</comment>
<name>A0A8J4H6J8_9BACL</name>
<dbReference type="EMBL" id="BOVK01000031">
    <property type="protein sequence ID" value="GIQ69623.1"/>
    <property type="molecule type" value="Genomic_DNA"/>
</dbReference>
<evidence type="ECO:0000313" key="4">
    <source>
        <dbReference type="EMBL" id="GIQ69623.1"/>
    </source>
</evidence>
<dbReference type="Proteomes" id="UP000677918">
    <property type="component" value="Unassembled WGS sequence"/>
</dbReference>
<dbReference type="InterPro" id="IPR000182">
    <property type="entry name" value="GNAT_dom"/>
</dbReference>
<dbReference type="AlphaFoldDB" id="A0A8J4H6J8"/>
<evidence type="ECO:0000313" key="5">
    <source>
        <dbReference type="Proteomes" id="UP000677918"/>
    </source>
</evidence>
<dbReference type="InterPro" id="IPR016181">
    <property type="entry name" value="Acyl_CoA_acyltransferase"/>
</dbReference>
<evidence type="ECO:0000259" key="3">
    <source>
        <dbReference type="PROSITE" id="PS51186"/>
    </source>
</evidence>
<dbReference type="SUPFAM" id="SSF55729">
    <property type="entry name" value="Acyl-CoA N-acyltransferases (Nat)"/>
    <property type="match status" value="1"/>
</dbReference>
<organism evidence="4 5">
    <name type="scientific">Xylanibacillus composti</name>
    <dbReference type="NCBI Taxonomy" id="1572762"/>
    <lineage>
        <taxon>Bacteria</taxon>
        <taxon>Bacillati</taxon>
        <taxon>Bacillota</taxon>
        <taxon>Bacilli</taxon>
        <taxon>Bacillales</taxon>
        <taxon>Paenibacillaceae</taxon>
        <taxon>Xylanibacillus</taxon>
    </lineage>
</organism>
<keyword evidence="2" id="KW-0012">Acyltransferase</keyword>
<accession>A0A8J4H6J8</accession>
<evidence type="ECO:0000256" key="2">
    <source>
        <dbReference type="ARBA" id="ARBA00023315"/>
    </source>
</evidence>
<feature type="domain" description="N-acetyltransferase" evidence="3">
    <location>
        <begin position="6"/>
        <end position="148"/>
    </location>
</feature>
<dbReference type="Gene3D" id="3.40.630.30">
    <property type="match status" value="1"/>
</dbReference>
<dbReference type="PROSITE" id="PS51186">
    <property type="entry name" value="GNAT"/>
    <property type="match status" value="1"/>
</dbReference>
<evidence type="ECO:0000256" key="1">
    <source>
        <dbReference type="ARBA" id="ARBA00022679"/>
    </source>
</evidence>